<gene>
    <name evidence="1" type="ORF">SAMN05421638_1052</name>
</gene>
<proteinExistence type="predicted"/>
<organism evidence="1 2">
    <name type="scientific">Kaistella treverensis</name>
    <dbReference type="NCBI Taxonomy" id="631455"/>
    <lineage>
        <taxon>Bacteria</taxon>
        <taxon>Pseudomonadati</taxon>
        <taxon>Bacteroidota</taxon>
        <taxon>Flavobacteriia</taxon>
        <taxon>Flavobacteriales</taxon>
        <taxon>Weeksellaceae</taxon>
        <taxon>Chryseobacterium group</taxon>
        <taxon>Kaistella</taxon>
    </lineage>
</organism>
<protein>
    <recommendedName>
        <fullName evidence="3">Lipoprotein</fullName>
    </recommendedName>
</protein>
<dbReference type="AlphaFoldDB" id="A0A1I3KWK5"/>
<sequence length="194" mass="22193">MKKYLVLIAASAFAISCSKVEETISEKITQTTDRINETAQNKVKETVQKTLDSSISSMTNAENAEFNEVFPTGDPSMISEFKGKRITFPNGSPAFLFKYKADRDSLLTFLENQETENEENSDKKARKIDGQSFIDKLTLVEKFLPANTFNMDWLQDIKNDKNVEFYKLKRLPNKSTIIYNPATQQVYQFVEVSK</sequence>
<dbReference type="RefSeq" id="WP_089819213.1">
    <property type="nucleotide sequence ID" value="NZ_FORQ01000001.1"/>
</dbReference>
<dbReference type="Proteomes" id="UP000242560">
    <property type="component" value="Unassembled WGS sequence"/>
</dbReference>
<dbReference type="EMBL" id="FORQ01000001">
    <property type="protein sequence ID" value="SFI76728.1"/>
    <property type="molecule type" value="Genomic_DNA"/>
</dbReference>
<dbReference type="PROSITE" id="PS51257">
    <property type="entry name" value="PROKAR_LIPOPROTEIN"/>
    <property type="match status" value="1"/>
</dbReference>
<evidence type="ECO:0000313" key="1">
    <source>
        <dbReference type="EMBL" id="SFI76728.1"/>
    </source>
</evidence>
<keyword evidence="2" id="KW-1185">Reference proteome</keyword>
<evidence type="ECO:0008006" key="3">
    <source>
        <dbReference type="Google" id="ProtNLM"/>
    </source>
</evidence>
<reference evidence="2" key="1">
    <citation type="submission" date="2016-10" db="EMBL/GenBank/DDBJ databases">
        <authorList>
            <person name="Varghese N."/>
            <person name="Submissions S."/>
        </authorList>
    </citation>
    <scope>NUCLEOTIDE SEQUENCE [LARGE SCALE GENOMIC DNA]</scope>
    <source>
        <strain evidence="2">DSM 22251</strain>
    </source>
</reference>
<accession>A0A1I3KWK5</accession>
<evidence type="ECO:0000313" key="2">
    <source>
        <dbReference type="Proteomes" id="UP000242560"/>
    </source>
</evidence>
<name>A0A1I3KWK5_9FLAO</name>